<evidence type="ECO:0000256" key="5">
    <source>
        <dbReference type="ARBA" id="ARBA00022989"/>
    </source>
</evidence>
<evidence type="ECO:0000313" key="11">
    <source>
        <dbReference type="EMBL" id="TGJ76227.1"/>
    </source>
</evidence>
<dbReference type="InterPro" id="IPR006685">
    <property type="entry name" value="MscS_channel_2nd"/>
</dbReference>
<evidence type="ECO:0000256" key="3">
    <source>
        <dbReference type="ARBA" id="ARBA00022475"/>
    </source>
</evidence>
<evidence type="ECO:0000259" key="9">
    <source>
        <dbReference type="Pfam" id="PF21082"/>
    </source>
</evidence>
<keyword evidence="4 7" id="KW-0812">Transmembrane</keyword>
<dbReference type="Gene3D" id="3.30.70.100">
    <property type="match status" value="1"/>
</dbReference>
<dbReference type="Gene3D" id="1.10.287.1260">
    <property type="match status" value="1"/>
</dbReference>
<dbReference type="Proteomes" id="UP000297714">
    <property type="component" value="Unassembled WGS sequence"/>
</dbReference>
<dbReference type="Pfam" id="PF21088">
    <property type="entry name" value="MS_channel_1st"/>
    <property type="match status" value="1"/>
</dbReference>
<dbReference type="PANTHER" id="PTHR30221">
    <property type="entry name" value="SMALL-CONDUCTANCE MECHANOSENSITIVE CHANNEL"/>
    <property type="match status" value="1"/>
</dbReference>
<evidence type="ECO:0000259" key="10">
    <source>
        <dbReference type="Pfam" id="PF21088"/>
    </source>
</evidence>
<dbReference type="AlphaFoldDB" id="A0A4Z0Y072"/>
<feature type="domain" description="Mechanosensitive ion channel transmembrane helices 2/3" evidence="10">
    <location>
        <begin position="71"/>
        <end position="104"/>
    </location>
</feature>
<dbReference type="RefSeq" id="WP_135659774.1">
    <property type="nucleotide sequence ID" value="NZ_JAJUFJ010000003.1"/>
</dbReference>
<name>A0A4Z0Y072_9FIRM</name>
<keyword evidence="6 7" id="KW-0472">Membrane</keyword>
<keyword evidence="12" id="KW-1185">Reference proteome</keyword>
<comment type="similarity">
    <text evidence="2">Belongs to the MscS (TC 1.A.23) family.</text>
</comment>
<dbReference type="OrthoDB" id="9809206at2"/>
<protein>
    <submittedName>
        <fullName evidence="11">Small-conductance mechanosensitive channel</fullName>
    </submittedName>
</protein>
<proteinExistence type="inferred from homology"/>
<dbReference type="InterPro" id="IPR010920">
    <property type="entry name" value="LSM_dom_sf"/>
</dbReference>
<dbReference type="InterPro" id="IPR011066">
    <property type="entry name" value="MscS_channel_C_sf"/>
</dbReference>
<dbReference type="Gene3D" id="2.30.30.60">
    <property type="match status" value="1"/>
</dbReference>
<sequence length="273" mass="30077">MAFHFEKYWQQLLTALEAGLPKIIGALLILGIGWWLSNKLVHLMFRAMQRSIADTGIATFLCSLSKSLLKIIVCITAAAQLGMNVNSIIAALGAAGLTIGLAMKDSMSNIASGAQIIFTHPFRVGDYLAFDKEEGTVERIEIMFTSLRTSDNKVVVIPNSKITASVITNYSAMPTRRLDLHYGIGYDADIAKTKELLAKVIADNPLVLKEPAPLVAVGEHKDSSITIEVRVWCKTEDFSALYFDMQEKVKLAFDEAEMNIPYNQLDVHVKPEG</sequence>
<evidence type="ECO:0000256" key="7">
    <source>
        <dbReference type="SAM" id="Phobius"/>
    </source>
</evidence>
<evidence type="ECO:0000259" key="8">
    <source>
        <dbReference type="Pfam" id="PF00924"/>
    </source>
</evidence>
<feature type="transmembrane region" description="Helical" evidence="7">
    <location>
        <begin position="57"/>
        <end position="79"/>
    </location>
</feature>
<comment type="subcellular location">
    <subcellularLocation>
        <location evidence="1">Cell membrane</location>
        <topology evidence="1">Multi-pass membrane protein</topology>
    </subcellularLocation>
</comment>
<dbReference type="InterPro" id="IPR008910">
    <property type="entry name" value="MSC_TM_helix"/>
</dbReference>
<feature type="domain" description="Mechanosensitive ion channel MscS" evidence="8">
    <location>
        <begin position="105"/>
        <end position="171"/>
    </location>
</feature>
<dbReference type="Pfam" id="PF05552">
    <property type="entry name" value="MS_channel_1st_1"/>
    <property type="match status" value="1"/>
</dbReference>
<dbReference type="Pfam" id="PF00924">
    <property type="entry name" value="MS_channel_2nd"/>
    <property type="match status" value="1"/>
</dbReference>
<evidence type="ECO:0000256" key="1">
    <source>
        <dbReference type="ARBA" id="ARBA00004651"/>
    </source>
</evidence>
<keyword evidence="3" id="KW-1003">Cell membrane</keyword>
<reference evidence="11 12" key="1">
    <citation type="submission" date="2019-04" db="EMBL/GenBank/DDBJ databases">
        <authorList>
            <person name="Poehlein A."/>
            <person name="Bengelsdorf F.R."/>
            <person name="Duerre P."/>
            <person name="Daniel R."/>
        </authorList>
    </citation>
    <scope>NUCLEOTIDE SEQUENCE [LARGE SCALE GENOMIC DNA]</scope>
    <source>
        <strain evidence="11 12">BS-1</strain>
    </source>
</reference>
<dbReference type="PROSITE" id="PS01246">
    <property type="entry name" value="UPF0003"/>
    <property type="match status" value="1"/>
</dbReference>
<dbReference type="InterPro" id="IPR045275">
    <property type="entry name" value="MscS_archaea/bacteria_type"/>
</dbReference>
<dbReference type="EMBL" id="SRMQ01000007">
    <property type="protein sequence ID" value="TGJ76227.1"/>
    <property type="molecule type" value="Genomic_DNA"/>
</dbReference>
<dbReference type="GO" id="GO:0005886">
    <property type="term" value="C:plasma membrane"/>
    <property type="evidence" value="ECO:0007669"/>
    <property type="project" value="UniProtKB-SubCell"/>
</dbReference>
<keyword evidence="5 7" id="KW-1133">Transmembrane helix</keyword>
<dbReference type="SUPFAM" id="SSF50182">
    <property type="entry name" value="Sm-like ribonucleoproteins"/>
    <property type="match status" value="1"/>
</dbReference>
<dbReference type="PANTHER" id="PTHR30221:SF1">
    <property type="entry name" value="SMALL-CONDUCTANCE MECHANOSENSITIVE CHANNEL"/>
    <property type="match status" value="1"/>
</dbReference>
<evidence type="ECO:0000313" key="12">
    <source>
        <dbReference type="Proteomes" id="UP000297714"/>
    </source>
</evidence>
<evidence type="ECO:0000256" key="6">
    <source>
        <dbReference type="ARBA" id="ARBA00023136"/>
    </source>
</evidence>
<dbReference type="InterPro" id="IPR011014">
    <property type="entry name" value="MscS_channel_TM-2"/>
</dbReference>
<feature type="transmembrane region" description="Helical" evidence="7">
    <location>
        <begin position="12"/>
        <end position="36"/>
    </location>
</feature>
<evidence type="ECO:0000256" key="2">
    <source>
        <dbReference type="ARBA" id="ARBA00008017"/>
    </source>
</evidence>
<dbReference type="SUPFAM" id="SSF82689">
    <property type="entry name" value="Mechanosensitive channel protein MscS (YggB), C-terminal domain"/>
    <property type="match status" value="1"/>
</dbReference>
<dbReference type="Pfam" id="PF21082">
    <property type="entry name" value="MS_channel_3rd"/>
    <property type="match status" value="1"/>
</dbReference>
<dbReference type="InterPro" id="IPR049142">
    <property type="entry name" value="MS_channel_1st"/>
</dbReference>
<organism evidence="11 12">
    <name type="scientific">Caproiciproducens galactitolivorans</name>
    <dbReference type="NCBI Taxonomy" id="642589"/>
    <lineage>
        <taxon>Bacteria</taxon>
        <taxon>Bacillati</taxon>
        <taxon>Bacillota</taxon>
        <taxon>Clostridia</taxon>
        <taxon>Eubacteriales</taxon>
        <taxon>Acutalibacteraceae</taxon>
        <taxon>Caproiciproducens</taxon>
    </lineage>
</organism>
<accession>A0A4Z0Y072</accession>
<dbReference type="GO" id="GO:0008381">
    <property type="term" value="F:mechanosensitive monoatomic ion channel activity"/>
    <property type="evidence" value="ECO:0007669"/>
    <property type="project" value="InterPro"/>
</dbReference>
<comment type="caution">
    <text evidence="11">The sequence shown here is derived from an EMBL/GenBank/DDBJ whole genome shotgun (WGS) entry which is preliminary data.</text>
</comment>
<gene>
    <name evidence="11" type="primary">mscS</name>
    <name evidence="11" type="ORF">CAGA_16900</name>
</gene>
<dbReference type="InterPro" id="IPR023408">
    <property type="entry name" value="MscS_beta-dom_sf"/>
</dbReference>
<evidence type="ECO:0000256" key="4">
    <source>
        <dbReference type="ARBA" id="ARBA00022692"/>
    </source>
</evidence>
<feature type="domain" description="Mechanosensitive ion channel MscS C-terminal" evidence="9">
    <location>
        <begin position="180"/>
        <end position="258"/>
    </location>
</feature>
<dbReference type="InterPro" id="IPR006686">
    <property type="entry name" value="MscS_channel_CS"/>
</dbReference>
<dbReference type="SUPFAM" id="SSF82861">
    <property type="entry name" value="Mechanosensitive channel protein MscS (YggB), transmembrane region"/>
    <property type="match status" value="1"/>
</dbReference>
<dbReference type="InterPro" id="IPR049278">
    <property type="entry name" value="MS_channel_C"/>
</dbReference>